<feature type="region of interest" description="Disordered" evidence="1">
    <location>
        <begin position="163"/>
        <end position="185"/>
    </location>
</feature>
<keyword evidence="2" id="KW-0472">Membrane</keyword>
<dbReference type="RefSeq" id="WP_379856504.1">
    <property type="nucleotide sequence ID" value="NZ_JBHZQA010000001.1"/>
</dbReference>
<comment type="caution">
    <text evidence="3">The sequence shown here is derived from an EMBL/GenBank/DDBJ whole genome shotgun (WGS) entry which is preliminary data.</text>
</comment>
<sequence>MDTERNQDQAEKTNSEKGMLTGMFSDRESTEKAYNSLHERGYTKDDINLIMSDETRKKHFSGDVKETVIGTKAAEDAGKGSAIGGAVGAVVGVIAALGTSLVIPGLGLLVAGPLAAGLAGAGAGGIAGGVIGALVGSGIPEERAKLYESGVKEGHIVMGVHPRNEEDASHIEQSWRENKGQEIYR</sequence>
<dbReference type="EMBL" id="JBHZQA010000001">
    <property type="protein sequence ID" value="MFE3846644.1"/>
    <property type="molecule type" value="Genomic_DNA"/>
</dbReference>
<proteinExistence type="predicted"/>
<accession>A0ABW6HHZ1</accession>
<evidence type="ECO:0000256" key="2">
    <source>
        <dbReference type="SAM" id="Phobius"/>
    </source>
</evidence>
<protein>
    <recommendedName>
        <fullName evidence="5">Heat induced stress protein YflT</fullName>
    </recommendedName>
</protein>
<feature type="compositionally biased region" description="Basic and acidic residues" evidence="1">
    <location>
        <begin position="1"/>
        <end position="15"/>
    </location>
</feature>
<keyword evidence="2" id="KW-0812">Transmembrane</keyword>
<gene>
    <name evidence="3" type="ORF">ACFX5D_01515</name>
</gene>
<feature type="transmembrane region" description="Helical" evidence="2">
    <location>
        <begin position="115"/>
        <end position="135"/>
    </location>
</feature>
<evidence type="ECO:0000313" key="4">
    <source>
        <dbReference type="Proteomes" id="UP001600039"/>
    </source>
</evidence>
<dbReference type="InterPro" id="IPR052948">
    <property type="entry name" value="Low_temp-induced_all0457"/>
</dbReference>
<evidence type="ECO:0000313" key="3">
    <source>
        <dbReference type="EMBL" id="MFE3846644.1"/>
    </source>
</evidence>
<dbReference type="Proteomes" id="UP001600039">
    <property type="component" value="Unassembled WGS sequence"/>
</dbReference>
<name>A0ABW6HHZ1_9FLAO</name>
<dbReference type="PANTHER" id="PTHR36109">
    <property type="entry name" value="MEMBRANE PROTEIN-RELATED"/>
    <property type="match status" value="1"/>
</dbReference>
<keyword evidence="2" id="KW-1133">Transmembrane helix</keyword>
<dbReference type="PANTHER" id="PTHR36109:SF2">
    <property type="entry name" value="MEMBRANE PROTEIN"/>
    <property type="match status" value="1"/>
</dbReference>
<feature type="transmembrane region" description="Helical" evidence="2">
    <location>
        <begin position="82"/>
        <end position="103"/>
    </location>
</feature>
<evidence type="ECO:0000256" key="1">
    <source>
        <dbReference type="SAM" id="MobiDB-lite"/>
    </source>
</evidence>
<reference evidence="3 4" key="1">
    <citation type="submission" date="2024-06" db="EMBL/GenBank/DDBJ databases">
        <title>Flavobacterium spp. isolated from glacier.</title>
        <authorList>
            <person name="Han D."/>
        </authorList>
    </citation>
    <scope>NUCLEOTIDE SEQUENCE [LARGE SCALE GENOMIC DNA]</scope>
    <source>
        <strain evidence="3 4">LB3P45</strain>
    </source>
</reference>
<keyword evidence="4" id="KW-1185">Reference proteome</keyword>
<evidence type="ECO:0008006" key="5">
    <source>
        <dbReference type="Google" id="ProtNLM"/>
    </source>
</evidence>
<organism evidence="3 4">
    <name type="scientific">Flavobacterium fructosi</name>
    <dbReference type="NCBI Taxonomy" id="3230416"/>
    <lineage>
        <taxon>Bacteria</taxon>
        <taxon>Pseudomonadati</taxon>
        <taxon>Bacteroidota</taxon>
        <taxon>Flavobacteriia</taxon>
        <taxon>Flavobacteriales</taxon>
        <taxon>Flavobacteriaceae</taxon>
        <taxon>Flavobacterium</taxon>
    </lineage>
</organism>
<feature type="region of interest" description="Disordered" evidence="1">
    <location>
        <begin position="1"/>
        <end position="22"/>
    </location>
</feature>